<dbReference type="PANTHER" id="PTHR22792:SF159">
    <property type="entry name" value="LA-RELATED PROTEIN 1B-RELATED"/>
    <property type="match status" value="1"/>
</dbReference>
<dbReference type="AlphaFoldDB" id="A0A6J1D058"/>
<feature type="compositionally biased region" description="Basic residues" evidence="6">
    <location>
        <begin position="254"/>
        <end position="269"/>
    </location>
</feature>
<dbReference type="InterPro" id="IPR006630">
    <property type="entry name" value="La_HTH"/>
</dbReference>
<dbReference type="CDD" id="cd12288">
    <property type="entry name" value="RRM_La_like_plant"/>
    <property type="match status" value="1"/>
</dbReference>
<dbReference type="PROSITE" id="PS50102">
    <property type="entry name" value="RRM"/>
    <property type="match status" value="1"/>
</dbReference>
<feature type="region of interest" description="Disordered" evidence="6">
    <location>
        <begin position="249"/>
        <end position="382"/>
    </location>
</feature>
<keyword evidence="3 5" id="KW-0694">RNA-binding</keyword>
<feature type="domain" description="HTH La-type RNA-binding" evidence="8">
    <location>
        <begin position="70"/>
        <end position="161"/>
    </location>
</feature>
<accession>A0A6J1D058</accession>
<dbReference type="SUPFAM" id="SSF54928">
    <property type="entry name" value="RNA-binding domain, RBD"/>
    <property type="match status" value="1"/>
</dbReference>
<comment type="function">
    <text evidence="1">Transcriptional regulator.</text>
</comment>
<sequence length="382" mass="42465">MAGDERPTPSSAAVVSCPVAESIPSPPPQDPVGSPSRDMPEIQSLTSEDDHDHGNRENHDHAHEHAVRAAVLLEDLKHRIIKQVEYYFSDENLPTDKHLMGIIKKNKEGFVPIALIAAFRRMKKLTQDHSFIAAALRESSVLVVSPNGKKVKRLHPIPLPETRDSKLFTILVENLPEDHSEENIQRIFGAAGRVRSITICDPHAADKSGKSGKGDVLISNKLHVLVEYETFEASEKAVATLNDERDWRNGMRVKPLKHLSKHGQRKQHRRGSDPEKNSTGRVTEQNGDEEIQNIVDHHDDVPDEEEGDHQTKDKHGHRGRNQNQGRTRRQKYKGVNGMGHGTTTSSAHPVELSKPPPGPKMPDGTRGFTMGRGRPPTSNQSS</sequence>
<dbReference type="GeneID" id="111015798"/>
<dbReference type="Gene3D" id="3.30.70.330">
    <property type="match status" value="1"/>
</dbReference>
<reference evidence="10" key="1">
    <citation type="submission" date="2025-08" db="UniProtKB">
        <authorList>
            <consortium name="RefSeq"/>
        </authorList>
    </citation>
    <scope>IDENTIFICATION</scope>
    <source>
        <strain evidence="10">OHB3-1</strain>
    </source>
</reference>
<keyword evidence="9" id="KW-1185">Reference proteome</keyword>
<organism evidence="9 10">
    <name type="scientific">Momordica charantia</name>
    <name type="common">Bitter gourd</name>
    <name type="synonym">Balsam pear</name>
    <dbReference type="NCBI Taxonomy" id="3673"/>
    <lineage>
        <taxon>Eukaryota</taxon>
        <taxon>Viridiplantae</taxon>
        <taxon>Streptophyta</taxon>
        <taxon>Embryophyta</taxon>
        <taxon>Tracheophyta</taxon>
        <taxon>Spermatophyta</taxon>
        <taxon>Magnoliopsida</taxon>
        <taxon>eudicotyledons</taxon>
        <taxon>Gunneridae</taxon>
        <taxon>Pentapetalae</taxon>
        <taxon>rosids</taxon>
        <taxon>fabids</taxon>
        <taxon>Cucurbitales</taxon>
        <taxon>Cucurbitaceae</taxon>
        <taxon>Momordiceae</taxon>
        <taxon>Momordica</taxon>
    </lineage>
</organism>
<evidence type="ECO:0000256" key="5">
    <source>
        <dbReference type="PROSITE-ProRule" id="PRU00332"/>
    </source>
</evidence>
<dbReference type="InterPro" id="IPR034878">
    <property type="entry name" value="La-rel_plant_RRM"/>
</dbReference>
<feature type="region of interest" description="Disordered" evidence="6">
    <location>
        <begin position="1"/>
        <end position="63"/>
    </location>
</feature>
<dbReference type="PROSITE" id="PS51257">
    <property type="entry name" value="PROKAR_LIPOPROTEIN"/>
    <property type="match status" value="1"/>
</dbReference>
<dbReference type="InterPro" id="IPR036388">
    <property type="entry name" value="WH-like_DNA-bd_sf"/>
</dbReference>
<feature type="domain" description="RRM" evidence="7">
    <location>
        <begin position="168"/>
        <end position="254"/>
    </location>
</feature>
<evidence type="ECO:0000313" key="10">
    <source>
        <dbReference type="RefSeq" id="XP_022146647.1"/>
    </source>
</evidence>
<dbReference type="GO" id="GO:0003729">
    <property type="term" value="F:mRNA binding"/>
    <property type="evidence" value="ECO:0007669"/>
    <property type="project" value="TreeGrafter"/>
</dbReference>
<dbReference type="GO" id="GO:1990904">
    <property type="term" value="C:ribonucleoprotein complex"/>
    <property type="evidence" value="ECO:0007669"/>
    <property type="project" value="InterPro"/>
</dbReference>
<dbReference type="InterPro" id="IPR012677">
    <property type="entry name" value="Nucleotide-bd_a/b_plait_sf"/>
</dbReference>
<feature type="compositionally biased region" description="Basic and acidic residues" evidence="6">
    <location>
        <begin position="48"/>
        <end position="63"/>
    </location>
</feature>
<dbReference type="InterPro" id="IPR002344">
    <property type="entry name" value="Lupus_La"/>
</dbReference>
<dbReference type="PANTHER" id="PTHR22792">
    <property type="entry name" value="LUPUS LA PROTEIN-RELATED"/>
    <property type="match status" value="1"/>
</dbReference>
<dbReference type="InterPro" id="IPR036390">
    <property type="entry name" value="WH_DNA-bd_sf"/>
</dbReference>
<protein>
    <submittedName>
        <fullName evidence="10">La-related protein 6A</fullName>
    </submittedName>
</protein>
<dbReference type="InterPro" id="IPR035979">
    <property type="entry name" value="RBD_domain_sf"/>
</dbReference>
<keyword evidence="4" id="KW-0539">Nucleus</keyword>
<gene>
    <name evidence="10" type="primary">LOC111015798</name>
</gene>
<dbReference type="GO" id="GO:0005634">
    <property type="term" value="C:nucleus"/>
    <property type="evidence" value="ECO:0007669"/>
    <property type="project" value="UniProtKB-SubCell"/>
</dbReference>
<dbReference type="Gene3D" id="1.10.10.10">
    <property type="entry name" value="Winged helix-like DNA-binding domain superfamily/Winged helix DNA-binding domain"/>
    <property type="match status" value="1"/>
</dbReference>
<dbReference type="SMART" id="SM00715">
    <property type="entry name" value="LA"/>
    <property type="match status" value="1"/>
</dbReference>
<evidence type="ECO:0000313" key="9">
    <source>
        <dbReference type="Proteomes" id="UP000504603"/>
    </source>
</evidence>
<evidence type="ECO:0000259" key="8">
    <source>
        <dbReference type="PROSITE" id="PS50961"/>
    </source>
</evidence>
<evidence type="ECO:0000256" key="4">
    <source>
        <dbReference type="ARBA" id="ARBA00023242"/>
    </source>
</evidence>
<evidence type="ECO:0000256" key="6">
    <source>
        <dbReference type="SAM" id="MobiDB-lite"/>
    </source>
</evidence>
<dbReference type="PRINTS" id="PR00302">
    <property type="entry name" value="LUPUSLA"/>
</dbReference>
<dbReference type="OrthoDB" id="435402at2759"/>
<name>A0A6J1D058_MOMCH</name>
<comment type="subcellular location">
    <subcellularLocation>
        <location evidence="2">Nucleus</location>
    </subcellularLocation>
</comment>
<dbReference type="InterPro" id="IPR045180">
    <property type="entry name" value="La_dom_prot"/>
</dbReference>
<dbReference type="CDD" id="cd08033">
    <property type="entry name" value="LARP_6"/>
    <property type="match status" value="1"/>
</dbReference>
<proteinExistence type="predicted"/>
<dbReference type="Proteomes" id="UP000504603">
    <property type="component" value="Unplaced"/>
</dbReference>
<evidence type="ECO:0000259" key="7">
    <source>
        <dbReference type="PROSITE" id="PS50102"/>
    </source>
</evidence>
<dbReference type="KEGG" id="mcha:111015798"/>
<dbReference type="RefSeq" id="XP_022146647.1">
    <property type="nucleotide sequence ID" value="XM_022290955.1"/>
</dbReference>
<evidence type="ECO:0000256" key="3">
    <source>
        <dbReference type="ARBA" id="ARBA00022884"/>
    </source>
</evidence>
<dbReference type="GO" id="GO:0006396">
    <property type="term" value="P:RNA processing"/>
    <property type="evidence" value="ECO:0007669"/>
    <property type="project" value="InterPro"/>
</dbReference>
<dbReference type="SUPFAM" id="SSF46785">
    <property type="entry name" value="Winged helix' DNA-binding domain"/>
    <property type="match status" value="1"/>
</dbReference>
<dbReference type="InterPro" id="IPR000504">
    <property type="entry name" value="RRM_dom"/>
</dbReference>
<dbReference type="Pfam" id="PF05383">
    <property type="entry name" value="La"/>
    <property type="match status" value="1"/>
</dbReference>
<feature type="compositionally biased region" description="Basic residues" evidence="6">
    <location>
        <begin position="314"/>
        <end position="332"/>
    </location>
</feature>
<dbReference type="PROSITE" id="PS50961">
    <property type="entry name" value="HTH_LA"/>
    <property type="match status" value="1"/>
</dbReference>
<dbReference type="FunFam" id="1.10.10.10:FF:000158">
    <property type="entry name" value="La ribonucleoprotein domain family member 7"/>
    <property type="match status" value="1"/>
</dbReference>
<evidence type="ECO:0000256" key="2">
    <source>
        <dbReference type="ARBA" id="ARBA00004123"/>
    </source>
</evidence>
<evidence type="ECO:0000256" key="1">
    <source>
        <dbReference type="ARBA" id="ARBA00002339"/>
    </source>
</evidence>